<proteinExistence type="predicted"/>
<feature type="domain" description="Peptidase S1" evidence="2">
    <location>
        <begin position="1"/>
        <end position="94"/>
    </location>
</feature>
<dbReference type="InterPro" id="IPR043504">
    <property type="entry name" value="Peptidase_S1_PA_chymotrypsin"/>
</dbReference>
<evidence type="ECO:0000313" key="4">
    <source>
        <dbReference type="Proteomes" id="UP000545329"/>
    </source>
</evidence>
<feature type="non-terminal residue" evidence="3">
    <location>
        <position position="1"/>
    </location>
</feature>
<reference evidence="3 4" key="1">
    <citation type="submission" date="2019-09" db="EMBL/GenBank/DDBJ databases">
        <title>Bird 10,000 Genomes (B10K) Project - Family phase.</title>
        <authorList>
            <person name="Zhang G."/>
        </authorList>
    </citation>
    <scope>NUCLEOTIDE SEQUENCE [LARGE SCALE GENOMIC DNA]</scope>
    <source>
        <strain evidence="3">B10K-DU-002-58</strain>
        <tissue evidence="3">Muscle</tissue>
    </source>
</reference>
<dbReference type="AlphaFoldDB" id="A0A7L2XDV5"/>
<organism evidence="3 4">
    <name type="scientific">Erpornis zantholeuca</name>
    <dbReference type="NCBI Taxonomy" id="1112836"/>
    <lineage>
        <taxon>Eukaryota</taxon>
        <taxon>Metazoa</taxon>
        <taxon>Chordata</taxon>
        <taxon>Craniata</taxon>
        <taxon>Vertebrata</taxon>
        <taxon>Euteleostomi</taxon>
        <taxon>Archelosauria</taxon>
        <taxon>Archosauria</taxon>
        <taxon>Dinosauria</taxon>
        <taxon>Saurischia</taxon>
        <taxon>Theropoda</taxon>
        <taxon>Coelurosauria</taxon>
        <taxon>Aves</taxon>
        <taxon>Neognathae</taxon>
        <taxon>Neoaves</taxon>
        <taxon>Telluraves</taxon>
        <taxon>Australaves</taxon>
        <taxon>Passeriformes</taxon>
        <taxon>Sylvioidea</taxon>
        <taxon>Timaliidae</taxon>
        <taxon>Erpornis</taxon>
    </lineage>
</organism>
<name>A0A7L2XDV5_9PASS</name>
<comment type="caution">
    <text evidence="3">The sequence shown here is derived from an EMBL/GenBank/DDBJ whole genome shotgun (WGS) entry which is preliminary data.</text>
</comment>
<dbReference type="EMBL" id="VZTN01010036">
    <property type="protein sequence ID" value="NXS80581.1"/>
    <property type="molecule type" value="Genomic_DNA"/>
</dbReference>
<sequence>IALLELDHPVQCSPYIQMACVADPMLQVSDLHNCWVAGWGATAEGVKKPSDHLQEAKVQLIDLQVCNSSSWYAGDIHIHNLCAGYPEGTIDTCQ</sequence>
<dbReference type="SUPFAM" id="SSF50494">
    <property type="entry name" value="Trypsin-like serine proteases"/>
    <property type="match status" value="1"/>
</dbReference>
<dbReference type="PROSITE" id="PS50240">
    <property type="entry name" value="TRYPSIN_DOM"/>
    <property type="match status" value="1"/>
</dbReference>
<dbReference type="GO" id="GO:0004252">
    <property type="term" value="F:serine-type endopeptidase activity"/>
    <property type="evidence" value="ECO:0007669"/>
    <property type="project" value="InterPro"/>
</dbReference>
<dbReference type="Pfam" id="PF00089">
    <property type="entry name" value="Trypsin"/>
    <property type="match status" value="1"/>
</dbReference>
<gene>
    <name evidence="3" type="primary">Acr_2</name>
    <name evidence="3" type="ORF">ERPZAN_R04230</name>
</gene>
<dbReference type="PANTHER" id="PTHR24252:SF8">
    <property type="entry name" value="ACROSIN"/>
    <property type="match status" value="1"/>
</dbReference>
<dbReference type="InterPro" id="IPR001254">
    <property type="entry name" value="Trypsin_dom"/>
</dbReference>
<protein>
    <submittedName>
        <fullName evidence="3">ACRO protein</fullName>
    </submittedName>
</protein>
<evidence type="ECO:0000313" key="3">
    <source>
        <dbReference type="EMBL" id="NXS80581.1"/>
    </source>
</evidence>
<evidence type="ECO:0000259" key="2">
    <source>
        <dbReference type="PROSITE" id="PS50240"/>
    </source>
</evidence>
<dbReference type="GO" id="GO:0007340">
    <property type="term" value="P:acrosome reaction"/>
    <property type="evidence" value="ECO:0007669"/>
    <property type="project" value="TreeGrafter"/>
</dbReference>
<accession>A0A7L2XDV5</accession>
<dbReference type="Gene3D" id="2.40.10.10">
    <property type="entry name" value="Trypsin-like serine proteases"/>
    <property type="match status" value="2"/>
</dbReference>
<evidence type="ECO:0000256" key="1">
    <source>
        <dbReference type="ARBA" id="ARBA00023157"/>
    </source>
</evidence>
<dbReference type="Proteomes" id="UP000545329">
    <property type="component" value="Unassembled WGS sequence"/>
</dbReference>
<dbReference type="GO" id="GO:0006508">
    <property type="term" value="P:proteolysis"/>
    <property type="evidence" value="ECO:0007669"/>
    <property type="project" value="InterPro"/>
</dbReference>
<dbReference type="PANTHER" id="PTHR24252">
    <property type="entry name" value="ACROSIN-RELATED"/>
    <property type="match status" value="1"/>
</dbReference>
<keyword evidence="1" id="KW-1015">Disulfide bond</keyword>
<dbReference type="OrthoDB" id="6339452at2759"/>
<feature type="non-terminal residue" evidence="3">
    <location>
        <position position="94"/>
    </location>
</feature>
<keyword evidence="4" id="KW-1185">Reference proteome</keyword>
<dbReference type="InterPro" id="IPR009003">
    <property type="entry name" value="Peptidase_S1_PA"/>
</dbReference>